<comment type="caution">
    <text evidence="2">The sequence shown here is derived from an EMBL/GenBank/DDBJ whole genome shotgun (WGS) entry which is preliminary data.</text>
</comment>
<dbReference type="Pfam" id="PF14213">
    <property type="entry name" value="DUF4325"/>
    <property type="match status" value="1"/>
</dbReference>
<dbReference type="Proteomes" id="UP000178323">
    <property type="component" value="Unassembled WGS sequence"/>
</dbReference>
<evidence type="ECO:0000313" key="3">
    <source>
        <dbReference type="Proteomes" id="UP000178323"/>
    </source>
</evidence>
<dbReference type="InterPro" id="IPR025474">
    <property type="entry name" value="DUF4325"/>
</dbReference>
<sequence>MKKNISMRKFVGGFAENKDIAKKMRTDKVMPTLSKHGEVVFDFDGVSGATQSFIHALVSDPIRKFGSTAFDNLFYKNANDDIQEIISIVYRYMQESMDSKNYEE</sequence>
<proteinExistence type="predicted"/>
<accession>A0A1F5S7R0</accession>
<dbReference type="AlphaFoldDB" id="A0A1F5S7R0"/>
<gene>
    <name evidence="2" type="ORF">A2Y83_03845</name>
</gene>
<protein>
    <recommendedName>
        <fullName evidence="1">DUF4325 domain-containing protein</fullName>
    </recommendedName>
</protein>
<organism evidence="2 3">
    <name type="scientific">Candidatus Falkowbacteria bacterium RBG_13_39_14</name>
    <dbReference type="NCBI Taxonomy" id="1797985"/>
    <lineage>
        <taxon>Bacteria</taxon>
        <taxon>Candidatus Falkowiibacteriota</taxon>
    </lineage>
</organism>
<reference evidence="2 3" key="1">
    <citation type="journal article" date="2016" name="Nat. Commun.">
        <title>Thousands of microbial genomes shed light on interconnected biogeochemical processes in an aquifer system.</title>
        <authorList>
            <person name="Anantharaman K."/>
            <person name="Brown C.T."/>
            <person name="Hug L.A."/>
            <person name="Sharon I."/>
            <person name="Castelle C.J."/>
            <person name="Probst A.J."/>
            <person name="Thomas B.C."/>
            <person name="Singh A."/>
            <person name="Wilkins M.J."/>
            <person name="Karaoz U."/>
            <person name="Brodie E.L."/>
            <person name="Williams K.H."/>
            <person name="Hubbard S.S."/>
            <person name="Banfield J.F."/>
        </authorList>
    </citation>
    <scope>NUCLEOTIDE SEQUENCE [LARGE SCALE GENOMIC DNA]</scope>
</reference>
<feature type="domain" description="DUF4325" evidence="1">
    <location>
        <begin position="32"/>
        <end position="83"/>
    </location>
</feature>
<evidence type="ECO:0000313" key="2">
    <source>
        <dbReference type="EMBL" id="OGF22745.1"/>
    </source>
</evidence>
<dbReference type="EMBL" id="MFFS01000014">
    <property type="protein sequence ID" value="OGF22745.1"/>
    <property type="molecule type" value="Genomic_DNA"/>
</dbReference>
<evidence type="ECO:0000259" key="1">
    <source>
        <dbReference type="Pfam" id="PF14213"/>
    </source>
</evidence>
<name>A0A1F5S7R0_9BACT</name>